<dbReference type="Gene3D" id="3.30.530.20">
    <property type="match status" value="1"/>
</dbReference>
<reference evidence="3" key="1">
    <citation type="submission" date="2019-09" db="EMBL/GenBank/DDBJ databases">
        <title>Antimicrobial potential of Antarctic Bacteria.</title>
        <authorList>
            <person name="Benaud N."/>
            <person name="Edwards R.J."/>
            <person name="Ferrari B.C."/>
        </authorList>
    </citation>
    <scope>NUCLEOTIDE SEQUENCE [LARGE SCALE GENOMIC DNA]</scope>
    <source>
        <strain evidence="3">SPB151</strain>
    </source>
</reference>
<name>A0A7G6WSG6_9ACTN</name>
<dbReference type="AlphaFoldDB" id="A0A7G6WSG6"/>
<dbReference type="EMBL" id="CP043661">
    <property type="protein sequence ID" value="QNE16931.1"/>
    <property type="molecule type" value="Genomic_DNA"/>
</dbReference>
<evidence type="ECO:0000256" key="1">
    <source>
        <dbReference type="SAM" id="MobiDB-lite"/>
    </source>
</evidence>
<keyword evidence="3" id="KW-1185">Reference proteome</keyword>
<gene>
    <name evidence="2" type="ORF">F1D05_02205</name>
</gene>
<reference evidence="2 3" key="2">
    <citation type="journal article" date="2020" name="Microbiol. Resour. Announc.">
        <title>Antarctic desert soil bacteria exhibit high novel natural product potential, evaluated through long-read genome sequencing and comparative genomics.</title>
        <authorList>
            <person name="Benaud N."/>
            <person name="Edwards R.J."/>
            <person name="Amos T.G."/>
            <person name="D'Agostino P.M."/>
            <person name="Gutierrez-Chavez C."/>
            <person name="Montgomery K."/>
            <person name="Nicetic I."/>
            <person name="Ferrari B.C."/>
        </authorList>
    </citation>
    <scope>NUCLEOTIDE SEQUENCE [LARGE SCALE GENOMIC DNA]</scope>
    <source>
        <strain evidence="2 3">SPB151</strain>
    </source>
</reference>
<evidence type="ECO:0000313" key="3">
    <source>
        <dbReference type="Proteomes" id="UP000515563"/>
    </source>
</evidence>
<dbReference type="KEGG" id="kqi:F1D05_02205"/>
<dbReference type="InterPro" id="IPR023393">
    <property type="entry name" value="START-like_dom_sf"/>
</dbReference>
<dbReference type="SUPFAM" id="SSF55961">
    <property type="entry name" value="Bet v1-like"/>
    <property type="match status" value="1"/>
</dbReference>
<accession>A0A7G6WSG6</accession>
<feature type="region of interest" description="Disordered" evidence="1">
    <location>
        <begin position="38"/>
        <end position="58"/>
    </location>
</feature>
<organism evidence="2 3">
    <name type="scientific">Kribbella qitaiheensis</name>
    <dbReference type="NCBI Taxonomy" id="1544730"/>
    <lineage>
        <taxon>Bacteria</taxon>
        <taxon>Bacillati</taxon>
        <taxon>Actinomycetota</taxon>
        <taxon>Actinomycetes</taxon>
        <taxon>Propionibacteriales</taxon>
        <taxon>Kribbellaceae</taxon>
        <taxon>Kribbella</taxon>
    </lineage>
</organism>
<dbReference type="InterPro" id="IPR019587">
    <property type="entry name" value="Polyketide_cyclase/dehydratase"/>
</dbReference>
<proteinExistence type="predicted"/>
<dbReference type="Pfam" id="PF10604">
    <property type="entry name" value="Polyketide_cyc2"/>
    <property type="match status" value="1"/>
</dbReference>
<dbReference type="Proteomes" id="UP000515563">
    <property type="component" value="Chromosome"/>
</dbReference>
<protein>
    <submittedName>
        <fullName evidence="2">SRPBCC family protein</fullName>
    </submittedName>
</protein>
<sequence length="162" mass="17911">MGDYEASTVVDVAANILFDYLSDIERLPEYLPQMTEARRLDERSEQAQGLEARRPGEPVRERVEVAAVIDPDDAPEHEVRSEAIFEIVEEGRKLRWSAPGPHEYHGELDVDFVADGSSKLTVRLHTDNAEGPSIDEALQRTVTGIKSTVEGSSAQPRETPGA</sequence>
<evidence type="ECO:0000313" key="2">
    <source>
        <dbReference type="EMBL" id="QNE16931.1"/>
    </source>
</evidence>
<dbReference type="CDD" id="cd07812">
    <property type="entry name" value="SRPBCC"/>
    <property type="match status" value="1"/>
</dbReference>
<dbReference type="RefSeq" id="WP_185445763.1">
    <property type="nucleotide sequence ID" value="NZ_CP043661.1"/>
</dbReference>